<dbReference type="InterPro" id="IPR041614">
    <property type="entry name" value="DprA_WH"/>
</dbReference>
<dbReference type="InterPro" id="IPR036388">
    <property type="entry name" value="WH-like_DNA-bd_sf"/>
</dbReference>
<dbReference type="PANTHER" id="PTHR43022:SF1">
    <property type="entry name" value="PROTEIN SMF"/>
    <property type="match status" value="1"/>
</dbReference>
<dbReference type="GO" id="GO:0009294">
    <property type="term" value="P:DNA-mediated transformation"/>
    <property type="evidence" value="ECO:0007669"/>
    <property type="project" value="InterPro"/>
</dbReference>
<dbReference type="AlphaFoldDB" id="A0A291QTY6"/>
<sequence>MQEELLFQVALTMIPQIGNAIGRELLEHVGAASDIFKLSRRKLELIPSVGPIRAQIIKSFQDFERVEQELKFIEKYNVQTLWLQDAAYPQKLSHCNDAPLMLYFKGNADLNRERIISIVGTRHPSAYGLQLCRDLVTDLNDKNVMIISGLAYGIDIAAHRTCLKTGIPTIGVLGHGLDRIYPQIHLPEAREMLQHGGLLTDFPSRTEPGRQHFPRRNRIVAGLSSATIVIESGEKGGSMITARLAFDYNRDVFAFPGRVNDPASRGCLQLVQSQKAALVKNAQDILEALGWEDNRLRTYTPQRSIFPSLGNDEVIIFNLLQNHKILHIDDITRESGFNTGKANGILLGLELQSVIRTLPGKMYELL</sequence>
<evidence type="ECO:0000313" key="4">
    <source>
        <dbReference type="EMBL" id="ATL47314.1"/>
    </source>
</evidence>
<dbReference type="InterPro" id="IPR010994">
    <property type="entry name" value="RuvA_2-like"/>
</dbReference>
<name>A0A291QTY6_9BACT</name>
<dbReference type="SUPFAM" id="SSF47781">
    <property type="entry name" value="RuvA domain 2-like"/>
    <property type="match status" value="1"/>
</dbReference>
<dbReference type="Gene3D" id="3.40.50.450">
    <property type="match status" value="1"/>
</dbReference>
<accession>A0A291QTY6</accession>
<dbReference type="KEGG" id="cbae:COR50_09085"/>
<gene>
    <name evidence="4" type="primary">dprA</name>
    <name evidence="4" type="ORF">COR50_09085</name>
</gene>
<dbReference type="Gene3D" id="1.10.10.10">
    <property type="entry name" value="Winged helix-like DNA-binding domain superfamily/Winged helix DNA-binding domain"/>
    <property type="match status" value="1"/>
</dbReference>
<dbReference type="RefSeq" id="WP_098193696.1">
    <property type="nucleotide sequence ID" value="NZ_CP023777.1"/>
</dbReference>
<dbReference type="Pfam" id="PF02481">
    <property type="entry name" value="DNA_processg_A"/>
    <property type="match status" value="1"/>
</dbReference>
<reference evidence="4 5" key="1">
    <citation type="submission" date="2017-10" db="EMBL/GenBank/DDBJ databases">
        <title>Paenichitinophaga pekingensis gen. nov., sp. nov., isolated from activated sludge.</title>
        <authorList>
            <person name="Jin D."/>
            <person name="Kong X."/>
            <person name="Deng Y."/>
            <person name="Bai Z."/>
        </authorList>
    </citation>
    <scope>NUCLEOTIDE SEQUENCE [LARGE SCALE GENOMIC DNA]</scope>
    <source>
        <strain evidence="4 5">13</strain>
    </source>
</reference>
<evidence type="ECO:0000313" key="5">
    <source>
        <dbReference type="Proteomes" id="UP000220133"/>
    </source>
</evidence>
<evidence type="ECO:0000256" key="1">
    <source>
        <dbReference type="ARBA" id="ARBA00006525"/>
    </source>
</evidence>
<dbReference type="Proteomes" id="UP000220133">
    <property type="component" value="Chromosome"/>
</dbReference>
<evidence type="ECO:0000259" key="3">
    <source>
        <dbReference type="Pfam" id="PF17782"/>
    </source>
</evidence>
<dbReference type="OrthoDB" id="9785707at2"/>
<dbReference type="PANTHER" id="PTHR43022">
    <property type="entry name" value="PROTEIN SMF"/>
    <property type="match status" value="1"/>
</dbReference>
<dbReference type="EMBL" id="CP023777">
    <property type="protein sequence ID" value="ATL47314.1"/>
    <property type="molecule type" value="Genomic_DNA"/>
</dbReference>
<comment type="similarity">
    <text evidence="1">Belongs to the DprA/Smf family.</text>
</comment>
<feature type="domain" description="DprA winged helix" evidence="3">
    <location>
        <begin position="308"/>
        <end position="361"/>
    </location>
</feature>
<feature type="domain" description="Smf/DprA SLOG" evidence="2">
    <location>
        <begin position="80"/>
        <end position="289"/>
    </location>
</feature>
<protein>
    <submittedName>
        <fullName evidence="4">DNA-protecting protein DprA</fullName>
    </submittedName>
</protein>
<dbReference type="Pfam" id="PF17782">
    <property type="entry name" value="WHD_DprA"/>
    <property type="match status" value="1"/>
</dbReference>
<proteinExistence type="inferred from homology"/>
<keyword evidence="5" id="KW-1185">Reference proteome</keyword>
<evidence type="ECO:0000259" key="2">
    <source>
        <dbReference type="Pfam" id="PF02481"/>
    </source>
</evidence>
<dbReference type="SUPFAM" id="SSF102405">
    <property type="entry name" value="MCP/YpsA-like"/>
    <property type="match status" value="1"/>
</dbReference>
<dbReference type="InterPro" id="IPR057666">
    <property type="entry name" value="DrpA_SLOG"/>
</dbReference>
<dbReference type="InterPro" id="IPR003488">
    <property type="entry name" value="DprA"/>
</dbReference>
<dbReference type="NCBIfam" id="TIGR00732">
    <property type="entry name" value="dprA"/>
    <property type="match status" value="1"/>
</dbReference>
<organism evidence="4 5">
    <name type="scientific">Chitinophaga caeni</name>
    <dbReference type="NCBI Taxonomy" id="2029983"/>
    <lineage>
        <taxon>Bacteria</taxon>
        <taxon>Pseudomonadati</taxon>
        <taxon>Bacteroidota</taxon>
        <taxon>Chitinophagia</taxon>
        <taxon>Chitinophagales</taxon>
        <taxon>Chitinophagaceae</taxon>
        <taxon>Chitinophaga</taxon>
    </lineage>
</organism>